<keyword evidence="1" id="KW-1133">Transmembrane helix</keyword>
<keyword evidence="1" id="KW-0812">Transmembrane</keyword>
<proteinExistence type="predicted"/>
<accession>A0A5E7MID9</accession>
<dbReference type="Proteomes" id="UP000385207">
    <property type="component" value="Unassembled WGS sequence"/>
</dbReference>
<keyword evidence="1" id="KW-0472">Membrane</keyword>
<reference evidence="2 3" key="1">
    <citation type="submission" date="2019-09" db="EMBL/GenBank/DDBJ databases">
        <authorList>
            <person name="Chandra G."/>
            <person name="Truman W A."/>
        </authorList>
    </citation>
    <scope>NUCLEOTIDE SEQUENCE [LARGE SCALE GENOMIC DNA]</scope>
    <source>
        <strain evidence="2">PS862</strain>
    </source>
</reference>
<dbReference type="AlphaFoldDB" id="A0A5E7MID9"/>
<feature type="transmembrane region" description="Helical" evidence="1">
    <location>
        <begin position="84"/>
        <end position="112"/>
    </location>
</feature>
<protein>
    <submittedName>
        <fullName evidence="2">Uncharacterized protein</fullName>
    </submittedName>
</protein>
<evidence type="ECO:0000256" key="1">
    <source>
        <dbReference type="SAM" id="Phobius"/>
    </source>
</evidence>
<evidence type="ECO:0000313" key="3">
    <source>
        <dbReference type="Proteomes" id="UP000385207"/>
    </source>
</evidence>
<dbReference type="EMBL" id="CABVII010000019">
    <property type="protein sequence ID" value="VVP24494.1"/>
    <property type="molecule type" value="Genomic_DNA"/>
</dbReference>
<organism evidence="2 3">
    <name type="scientific">Pseudomonas fluorescens</name>
    <dbReference type="NCBI Taxonomy" id="294"/>
    <lineage>
        <taxon>Bacteria</taxon>
        <taxon>Pseudomonadati</taxon>
        <taxon>Pseudomonadota</taxon>
        <taxon>Gammaproteobacteria</taxon>
        <taxon>Pseudomonadales</taxon>
        <taxon>Pseudomonadaceae</taxon>
        <taxon>Pseudomonas</taxon>
    </lineage>
</organism>
<dbReference type="OrthoDB" id="9902265at2"/>
<evidence type="ECO:0000313" key="2">
    <source>
        <dbReference type="EMBL" id="VVP24494.1"/>
    </source>
</evidence>
<gene>
    <name evidence="2" type="ORF">PS862_04029</name>
</gene>
<dbReference type="RefSeq" id="WP_150784609.1">
    <property type="nucleotide sequence ID" value="NZ_CABVII010000019.1"/>
</dbReference>
<sequence length="160" mass="18616">MTPVTETEILRIVDEMRKKGQFIPTSVATIPRFPFPTFSALQAALRDHSFLLQRFSVHFEVNIFNLFASSMQQAANKLYMASSFVLPIGSVALAFIYSWWWLLGVLSLFLVLGRSKRLYNRVIYSAAFESELQFYFLYFVGQVCITSADFKESFYWERDK</sequence>
<name>A0A5E7MID9_PSEFL</name>